<reference evidence="1 5" key="2">
    <citation type="journal article" date="2012" name="J. Bacteriol.">
        <title>Complete genome sequence of the metabolically versatile halophilic archaeon Haloferax mediterranei, a poly(3-hydroxybutyrate-co-3-hydroxyvalerate) producer.</title>
        <authorList>
            <person name="Han J."/>
            <person name="Zhang F."/>
            <person name="Hou J."/>
            <person name="Liu X."/>
            <person name="Li M."/>
            <person name="Liu H."/>
            <person name="Cai L."/>
            <person name="Zhang B."/>
            <person name="Chen Y."/>
            <person name="Zhou J."/>
            <person name="Hu S."/>
            <person name="Xiang H."/>
        </authorList>
    </citation>
    <scope>NUCLEOTIDE SEQUENCE [LARGE SCALE GENOMIC DNA]</scope>
    <source>
        <strain evidence="5">ATCC 33500 / DSM 1411 / JCM 8866 / NBRC 14739 / NCIMB 2177 / R-4</strain>
        <strain evidence="1">CGMCC 1.2087</strain>
        <plasmid evidence="5">pHM500</plasmid>
    </source>
</reference>
<name>I3RAW3_HALMT</name>
<dbReference type="EMBL" id="AOLO01000015">
    <property type="protein sequence ID" value="ELZ97304.1"/>
    <property type="molecule type" value="Genomic_DNA"/>
</dbReference>
<proteinExistence type="predicted"/>
<dbReference type="GeneID" id="40158082"/>
<geneLocation type="plasmid" evidence="1 5">
    <name>pHM500</name>
</geneLocation>
<dbReference type="KEGG" id="hme:HFX_6250"/>
<reference evidence="1" key="1">
    <citation type="journal article" date="2012" name="Appl. Environ. Microbiol.">
        <title>Identification of the haloarchaeal phasin (PhaP) that functions in polyhydroxyalkanoate accumulation and granule formation in Haloferax mediterranei.</title>
        <authorList>
            <person name="Cai S."/>
            <person name="Cai L."/>
            <person name="Liu H."/>
            <person name="Liu X."/>
            <person name="Han J."/>
            <person name="Zhou J."/>
            <person name="Xiang H."/>
        </authorList>
    </citation>
    <scope>NUCLEOTIDE SEQUENCE</scope>
    <source>
        <strain evidence="1">CGMCC 1.2087</strain>
    </source>
</reference>
<reference evidence="3 6" key="3">
    <citation type="journal article" date="2014" name="PLoS Genet.">
        <title>Phylogenetically driven sequencing of extremely halophilic archaea reveals strategies for static and dynamic osmo-response.</title>
        <authorList>
            <person name="Becker E.A."/>
            <person name="Seitzer P.M."/>
            <person name="Tritt A."/>
            <person name="Larsen D."/>
            <person name="Krusor M."/>
            <person name="Yao A.I."/>
            <person name="Wu D."/>
            <person name="Madern D."/>
            <person name="Eisen J.A."/>
            <person name="Darling A.E."/>
            <person name="Facciotti M.T."/>
        </authorList>
    </citation>
    <scope>NUCLEOTIDE SEQUENCE [LARGE SCALE GENOMIC DNA]</scope>
    <source>
        <strain evidence="3">ATCC 33500</strain>
        <strain evidence="6">ATCC 33500 / DSM 1411 / JCM 8866 / NBRC 14739 / NCIMB 2177 / R-4</strain>
    </source>
</reference>
<dbReference type="EMBL" id="CP007554">
    <property type="protein sequence ID" value="AHZ24551.1"/>
    <property type="molecule type" value="Genomic_DNA"/>
</dbReference>
<organism evidence="1 5">
    <name type="scientific">Haloferax mediterranei (strain ATCC 33500 / DSM 1411 / JCM 8866 / NBRC 14739 / NCIMB 2177 / R-4)</name>
    <name type="common">Halobacterium mediterranei</name>
    <dbReference type="NCBI Taxonomy" id="523841"/>
    <lineage>
        <taxon>Archaea</taxon>
        <taxon>Methanobacteriati</taxon>
        <taxon>Methanobacteriota</taxon>
        <taxon>Stenosarchaea group</taxon>
        <taxon>Halobacteria</taxon>
        <taxon>Halobacteriales</taxon>
        <taxon>Haloferacaceae</taxon>
        <taxon>Haloferax</taxon>
    </lineage>
</organism>
<protein>
    <submittedName>
        <fullName evidence="1">Uncharacterized protein</fullName>
    </submittedName>
</protein>
<accession>I3RAW3</accession>
<dbReference type="RefSeq" id="WP_004060870.1">
    <property type="nucleotide sequence ID" value="NC_017944.1"/>
</dbReference>
<dbReference type="InterPro" id="IPR006311">
    <property type="entry name" value="TAT_signal"/>
</dbReference>
<evidence type="ECO:0000313" key="6">
    <source>
        <dbReference type="Proteomes" id="UP000011603"/>
    </source>
</evidence>
<gene>
    <name evidence="1" type="ordered locus">HFX_6250</name>
    <name evidence="2" type="ORF">BM92_16735</name>
    <name evidence="3" type="ORF">C439_18318</name>
    <name evidence="4" type="ORF">E6P09_16655</name>
</gene>
<keyword evidence="1" id="KW-0614">Plasmid</keyword>
<dbReference type="Proteomes" id="UP000006469">
    <property type="component" value="Plasmid pHM500"/>
</dbReference>
<evidence type="ECO:0000313" key="5">
    <source>
        <dbReference type="Proteomes" id="UP000006469"/>
    </source>
</evidence>
<geneLocation type="plasmid" evidence="4 8">
    <name>pHME505</name>
</geneLocation>
<dbReference type="HOGENOM" id="CLU_982132_0_0_2"/>
<sequence>MSPNETSSTRRTVLKTIGVGTVASSGLVGVATATDDDIMTKSGGGSYNTLSLDKKQLLMGEDEFREYVQKMTDRYGDAGVFGTGDPTYDGFVTADTKNMSKQYDDEDAFDGSCSVDSAAVTYRVETKSDETRYRHLLWAAADNRNLTYVADPFHLVTEPLRTHYLKVGMETGSARIENPGLTGTTAADSSSRVDVELDNGNATFKLPTGRITDSPPFRESTELGSHGRYTLGWEGLADGVRSVATTVETVHTGEDHEITWTTGHGFGYRSLF</sequence>
<reference evidence="4 8" key="6">
    <citation type="submission" date="2019-04" db="EMBL/GenBank/DDBJ databases">
        <title>Methylomes of two halophilic Archaea, Haloarcula marismortui and Haloferax mediterranei.</title>
        <authorList>
            <person name="DasSarma S."/>
            <person name="DasSarma P."/>
            <person name="DasSarma S."/>
            <person name="Fomenkov A."/>
            <person name="Vincze T."/>
            <person name="Anton B.P."/>
            <person name="Roberts R.J."/>
        </authorList>
    </citation>
    <scope>NUCLEOTIDE SEQUENCE [LARGE SCALE GENOMIC DNA]</scope>
    <source>
        <strain evidence="4">ATCC 33500</strain>
        <strain evidence="8">ATCC 33500 / DSM 1411 / JCM 8866 / NBRC 14739 / NCIMB 2177 / R-4</strain>
        <plasmid evidence="4 8">pHME505</plasmid>
    </source>
</reference>
<dbReference type="EMBL" id="CP001871">
    <property type="protein sequence ID" value="AFK21373.1"/>
    <property type="molecule type" value="Genomic_DNA"/>
</dbReference>
<dbReference type="Proteomes" id="UP000299011">
    <property type="component" value="Plasmid pHME505"/>
</dbReference>
<evidence type="ECO:0000313" key="2">
    <source>
        <dbReference type="EMBL" id="AHZ24551.1"/>
    </source>
</evidence>
<dbReference type="Proteomes" id="UP000011603">
    <property type="component" value="Unassembled WGS sequence"/>
</dbReference>
<dbReference type="EMBL" id="CP039140">
    <property type="protein sequence ID" value="QCQ76944.1"/>
    <property type="molecule type" value="Genomic_DNA"/>
</dbReference>
<dbReference type="OrthoDB" id="235231at2157"/>
<dbReference type="PROSITE" id="PS51318">
    <property type="entry name" value="TAT"/>
    <property type="match status" value="1"/>
</dbReference>
<dbReference type="PATRIC" id="fig|523841.21.peg.3679"/>
<keyword evidence="6" id="KW-1185">Reference proteome</keyword>
<evidence type="ECO:0000313" key="4">
    <source>
        <dbReference type="EMBL" id="QCQ76944.1"/>
    </source>
</evidence>
<reference evidence="1" key="5">
    <citation type="submission" date="2014-05" db="EMBL/GenBank/DDBJ databases">
        <authorList>
            <person name="Wang L."/>
            <person name="Yang H."/>
            <person name="Xiang H."/>
        </authorList>
    </citation>
    <scope>NUCLEOTIDE SEQUENCE</scope>
    <source>
        <strain evidence="1">CGMCC 1.2087</strain>
        <plasmid evidence="1">pHM500</plasmid>
    </source>
</reference>
<evidence type="ECO:0000313" key="3">
    <source>
        <dbReference type="EMBL" id="ELZ97304.1"/>
    </source>
</evidence>
<geneLocation type="plasmid" evidence="2 7">
    <name>HMPLAS1</name>
</geneLocation>
<reference evidence="2 7" key="4">
    <citation type="submission" date="2014-04" db="EMBL/GenBank/DDBJ databases">
        <title>Transcriptional profiles of Haloferax mediterranei on the basis of nitrogen availability.</title>
        <authorList>
            <person name="Bautista V."/>
        </authorList>
    </citation>
    <scope>NUCLEOTIDE SEQUENCE [LARGE SCALE GENOMIC DNA]</scope>
    <source>
        <strain evidence="2">ATCC 33500</strain>
        <strain evidence="7">ATCC 33500 / DSM 1411 / JCM 8866 / NBRC 14739 / NCIMB 2177 / R-4</strain>
        <plasmid evidence="2">HMPLAS1</plasmid>
        <plasmid evidence="7">Plasmid HMPLAS1</plasmid>
    </source>
</reference>
<dbReference type="AlphaFoldDB" id="I3RAW3"/>
<dbReference type="Proteomes" id="UP000027075">
    <property type="component" value="Plasmid HMPLAS1"/>
</dbReference>
<evidence type="ECO:0000313" key="7">
    <source>
        <dbReference type="Proteomes" id="UP000027075"/>
    </source>
</evidence>
<evidence type="ECO:0000313" key="1">
    <source>
        <dbReference type="EMBL" id="AFK21373.1"/>
    </source>
</evidence>
<evidence type="ECO:0000313" key="8">
    <source>
        <dbReference type="Proteomes" id="UP000299011"/>
    </source>
</evidence>